<dbReference type="GO" id="GO:0000981">
    <property type="term" value="F:DNA-binding transcription factor activity, RNA polymerase II-specific"/>
    <property type="evidence" value="ECO:0007669"/>
    <property type="project" value="InterPro"/>
</dbReference>
<dbReference type="PROSITE" id="PS00463">
    <property type="entry name" value="ZN2_CY6_FUNGAL_1"/>
    <property type="match status" value="1"/>
</dbReference>
<keyword evidence="5" id="KW-0539">Nucleus</keyword>
<dbReference type="STRING" id="431241.G0RBN9"/>
<evidence type="ECO:0000256" key="1">
    <source>
        <dbReference type="ARBA" id="ARBA00004123"/>
    </source>
</evidence>
<dbReference type="SMART" id="SM00066">
    <property type="entry name" value="GAL4"/>
    <property type="match status" value="1"/>
</dbReference>
<dbReference type="Gene3D" id="4.10.240.10">
    <property type="entry name" value="Zn(2)-C6 fungal-type DNA-binding domain"/>
    <property type="match status" value="1"/>
</dbReference>
<evidence type="ECO:0000256" key="4">
    <source>
        <dbReference type="ARBA" id="ARBA00023163"/>
    </source>
</evidence>
<dbReference type="eggNOG" id="ENOG502SID0">
    <property type="taxonomic scope" value="Eukaryota"/>
</dbReference>
<keyword evidence="3" id="KW-0805">Transcription regulation</keyword>
<dbReference type="CDD" id="cd12148">
    <property type="entry name" value="fungal_TF_MHR"/>
    <property type="match status" value="1"/>
</dbReference>
<keyword evidence="4" id="KW-0804">Transcription</keyword>
<gene>
    <name evidence="7" type="ORF">TRIREDRAFT_104182</name>
</gene>
<dbReference type="KEGG" id="tre:TRIREDRAFT_104182"/>
<dbReference type="RefSeq" id="XP_006962863.1">
    <property type="nucleotide sequence ID" value="XM_006962801.1"/>
</dbReference>
<dbReference type="InterPro" id="IPR036864">
    <property type="entry name" value="Zn2-C6_fun-type_DNA-bd_sf"/>
</dbReference>
<dbReference type="CDD" id="cd00067">
    <property type="entry name" value="GAL4"/>
    <property type="match status" value="1"/>
</dbReference>
<dbReference type="Pfam" id="PF04082">
    <property type="entry name" value="Fungal_trans"/>
    <property type="match status" value="1"/>
</dbReference>
<dbReference type="PANTHER" id="PTHR47338:SF20">
    <property type="entry name" value="ZN(II)2CYS6 TRANSCRIPTION FACTOR (EUROFUNG)"/>
    <property type="match status" value="1"/>
</dbReference>
<dbReference type="AlphaFoldDB" id="G0RBN9"/>
<sequence>MPQPSSSCCVTRTSAAISSLLPEDATILPPIMDGRYESLATTPAPFACLACRDSKRRCDRALPQCRGCLRKRIVCDYPYRRKKRERKTRPAPSNAVVSPTSGLLTDQASFTAETSHPSPEYDHALHLGSSPSAAANFLTERFLDPEAFTSAQLRVPEPSVDHLITKQVSDFVGDVANIKATSDKFFASVHEWMPVVSRIQFLANLVSWLTHKRAELFYLILAMRLSSEQVSNPRTPLYQATKHLQFRLEHSGVLSLQVIQASVLVALYEIGHGVYPSAFLSIAGCARYATALGIDKSILHRDLTGISWNELEERRRVWWSILVLDSRHLVTPDPILENWLPVDDAAFNNGSGRPEDAYTLGSATALDLGRFARFAQAAHLLGQVLRHVAEGSPESETAQLRRTIFSLVNVSRLEAHLRQMEFCSQTAVCYCGILLLDSSQAKNKDRSGSSVTSLDQLSTETDAISQTALQISNHILTRRSFMEIHNRSSPFLLHMFYRVALLHLEASRSTPGGATADKLHLIKQAMEVIGRRWQVAQSYLSLLSRHEIMQAMR</sequence>
<dbReference type="InterPro" id="IPR001138">
    <property type="entry name" value="Zn2Cys6_DnaBD"/>
</dbReference>
<evidence type="ECO:0000259" key="6">
    <source>
        <dbReference type="PROSITE" id="PS50048"/>
    </source>
</evidence>
<dbReference type="GO" id="GO:0006351">
    <property type="term" value="P:DNA-templated transcription"/>
    <property type="evidence" value="ECO:0007669"/>
    <property type="project" value="InterPro"/>
</dbReference>
<dbReference type="OrthoDB" id="3862662at2759"/>
<name>G0RBN9_HYPJQ</name>
<dbReference type="SUPFAM" id="SSF57701">
    <property type="entry name" value="Zn2/Cys6 DNA-binding domain"/>
    <property type="match status" value="1"/>
</dbReference>
<evidence type="ECO:0000313" key="8">
    <source>
        <dbReference type="Proteomes" id="UP000008984"/>
    </source>
</evidence>
<dbReference type="GO" id="GO:0008270">
    <property type="term" value="F:zinc ion binding"/>
    <property type="evidence" value="ECO:0007669"/>
    <property type="project" value="InterPro"/>
</dbReference>
<proteinExistence type="predicted"/>
<feature type="domain" description="Zn(2)-C6 fungal-type" evidence="6">
    <location>
        <begin position="47"/>
        <end position="77"/>
    </location>
</feature>
<dbReference type="GO" id="GO:0005634">
    <property type="term" value="C:nucleus"/>
    <property type="evidence" value="ECO:0007669"/>
    <property type="project" value="UniProtKB-SubCell"/>
</dbReference>
<dbReference type="EMBL" id="GL985058">
    <property type="protein sequence ID" value="EGR51362.1"/>
    <property type="molecule type" value="Genomic_DNA"/>
</dbReference>
<accession>G0RBN9</accession>
<comment type="subcellular location">
    <subcellularLocation>
        <location evidence="1">Nucleus</location>
    </subcellularLocation>
</comment>
<evidence type="ECO:0000256" key="3">
    <source>
        <dbReference type="ARBA" id="ARBA00023015"/>
    </source>
</evidence>
<reference evidence="7 8" key="1">
    <citation type="journal article" date="2008" name="Nat. Biotechnol.">
        <title>Genome sequencing and analysis of the biomass-degrading fungus Trichoderma reesei (syn. Hypocrea jecorina).</title>
        <authorList>
            <person name="Martinez D."/>
            <person name="Berka R.M."/>
            <person name="Henrissat B."/>
            <person name="Saloheimo M."/>
            <person name="Arvas M."/>
            <person name="Baker S.E."/>
            <person name="Chapman J."/>
            <person name="Chertkov O."/>
            <person name="Coutinho P.M."/>
            <person name="Cullen D."/>
            <person name="Danchin E.G."/>
            <person name="Grigoriev I.V."/>
            <person name="Harris P."/>
            <person name="Jackson M."/>
            <person name="Kubicek C.P."/>
            <person name="Han C.S."/>
            <person name="Ho I."/>
            <person name="Larrondo L.F."/>
            <person name="de Leon A.L."/>
            <person name="Magnuson J.K."/>
            <person name="Merino S."/>
            <person name="Misra M."/>
            <person name="Nelson B."/>
            <person name="Putnam N."/>
            <person name="Robbertse B."/>
            <person name="Salamov A.A."/>
            <person name="Schmoll M."/>
            <person name="Terry A."/>
            <person name="Thayer N."/>
            <person name="Westerholm-Parvinen A."/>
            <person name="Schoch C.L."/>
            <person name="Yao J."/>
            <person name="Barabote R."/>
            <person name="Nelson M.A."/>
            <person name="Detter C."/>
            <person name="Bruce D."/>
            <person name="Kuske C.R."/>
            <person name="Xie G."/>
            <person name="Richardson P."/>
            <person name="Rokhsar D.S."/>
            <person name="Lucas S.M."/>
            <person name="Rubin E.M."/>
            <person name="Dunn-Coleman N."/>
            <person name="Ward M."/>
            <person name="Brettin T.S."/>
        </authorList>
    </citation>
    <scope>NUCLEOTIDE SEQUENCE [LARGE SCALE GENOMIC DNA]</scope>
    <source>
        <strain evidence="7 8">QM6a</strain>
    </source>
</reference>
<keyword evidence="8" id="KW-1185">Reference proteome</keyword>
<dbReference type="VEuPathDB" id="FungiDB:TRIREDRAFT_104182"/>
<dbReference type="InterPro" id="IPR007219">
    <property type="entry name" value="XnlR_reg_dom"/>
</dbReference>
<evidence type="ECO:0000313" key="7">
    <source>
        <dbReference type="EMBL" id="EGR51362.1"/>
    </source>
</evidence>
<dbReference type="HOGENOM" id="CLU_023880_2_0_1"/>
<evidence type="ECO:0000256" key="2">
    <source>
        <dbReference type="ARBA" id="ARBA00022723"/>
    </source>
</evidence>
<keyword evidence="2" id="KW-0479">Metal-binding</keyword>
<organism evidence="8">
    <name type="scientific">Hypocrea jecorina (strain QM6a)</name>
    <name type="common">Trichoderma reesei</name>
    <dbReference type="NCBI Taxonomy" id="431241"/>
    <lineage>
        <taxon>Eukaryota</taxon>
        <taxon>Fungi</taxon>
        <taxon>Dikarya</taxon>
        <taxon>Ascomycota</taxon>
        <taxon>Pezizomycotina</taxon>
        <taxon>Sordariomycetes</taxon>
        <taxon>Hypocreomycetidae</taxon>
        <taxon>Hypocreales</taxon>
        <taxon>Hypocreaceae</taxon>
        <taxon>Trichoderma</taxon>
    </lineage>
</organism>
<dbReference type="GO" id="GO:0003677">
    <property type="term" value="F:DNA binding"/>
    <property type="evidence" value="ECO:0007669"/>
    <property type="project" value="InterPro"/>
</dbReference>
<dbReference type="Proteomes" id="UP000008984">
    <property type="component" value="Unassembled WGS sequence"/>
</dbReference>
<dbReference type="PROSITE" id="PS50048">
    <property type="entry name" value="ZN2_CY6_FUNGAL_2"/>
    <property type="match status" value="1"/>
</dbReference>
<evidence type="ECO:0000256" key="5">
    <source>
        <dbReference type="ARBA" id="ARBA00023242"/>
    </source>
</evidence>
<dbReference type="GeneID" id="18480770"/>
<dbReference type="InterPro" id="IPR050815">
    <property type="entry name" value="TF_fung"/>
</dbReference>
<dbReference type="Pfam" id="PF00172">
    <property type="entry name" value="Zn_clus"/>
    <property type="match status" value="1"/>
</dbReference>
<protein>
    <submittedName>
        <fullName evidence="7">N-terminal binuclear Zn cluster-containing protein</fullName>
    </submittedName>
</protein>
<dbReference type="PANTHER" id="PTHR47338">
    <property type="entry name" value="ZN(II)2CYS6 TRANSCRIPTION FACTOR (EUROFUNG)-RELATED"/>
    <property type="match status" value="1"/>
</dbReference>